<dbReference type="PANTHER" id="PTHR30055:SF226">
    <property type="entry name" value="HTH-TYPE TRANSCRIPTIONAL REGULATOR PKSA"/>
    <property type="match status" value="1"/>
</dbReference>
<dbReference type="Gene3D" id="1.10.357.10">
    <property type="entry name" value="Tetracycline Repressor, domain 2"/>
    <property type="match status" value="1"/>
</dbReference>
<keyword evidence="1 2" id="KW-0238">DNA-binding</keyword>
<comment type="caution">
    <text evidence="4">The sequence shown here is derived from an EMBL/GenBank/DDBJ whole genome shotgun (WGS) entry which is preliminary data.</text>
</comment>
<evidence type="ECO:0000313" key="4">
    <source>
        <dbReference type="EMBL" id="GAF07724.1"/>
    </source>
</evidence>
<dbReference type="STRING" id="1236976.JCM16418_1752"/>
<gene>
    <name evidence="4" type="ORF">JCM16418_1752</name>
</gene>
<dbReference type="eggNOG" id="COG1309">
    <property type="taxonomic scope" value="Bacteria"/>
</dbReference>
<dbReference type="Pfam" id="PF00440">
    <property type="entry name" value="TetR_N"/>
    <property type="match status" value="1"/>
</dbReference>
<evidence type="ECO:0000256" key="2">
    <source>
        <dbReference type="PROSITE-ProRule" id="PRU00335"/>
    </source>
</evidence>
<dbReference type="PRINTS" id="PR00455">
    <property type="entry name" value="HTHTETR"/>
</dbReference>
<dbReference type="GO" id="GO:0000976">
    <property type="term" value="F:transcription cis-regulatory region binding"/>
    <property type="evidence" value="ECO:0007669"/>
    <property type="project" value="TreeGrafter"/>
</dbReference>
<dbReference type="InterPro" id="IPR001647">
    <property type="entry name" value="HTH_TetR"/>
</dbReference>
<feature type="DNA-binding region" description="H-T-H motif" evidence="2">
    <location>
        <begin position="43"/>
        <end position="62"/>
    </location>
</feature>
<dbReference type="InterPro" id="IPR009057">
    <property type="entry name" value="Homeodomain-like_sf"/>
</dbReference>
<evidence type="ECO:0000313" key="5">
    <source>
        <dbReference type="Proteomes" id="UP000019364"/>
    </source>
</evidence>
<reference evidence="4 5" key="1">
    <citation type="journal article" date="2014" name="Genome Announc.">
        <title>Draft Genome Sequence of Paenibacillus pini JCM 16418T, Isolated from the Rhizosphere of Pine Tree.</title>
        <authorList>
            <person name="Yuki M."/>
            <person name="Oshima K."/>
            <person name="Suda W."/>
            <person name="Oshida Y."/>
            <person name="Kitamura K."/>
            <person name="Iida Y."/>
            <person name="Hattori M."/>
            <person name="Ohkuma M."/>
        </authorList>
    </citation>
    <scope>NUCLEOTIDE SEQUENCE [LARGE SCALE GENOMIC DNA]</scope>
    <source>
        <strain evidence="4 5">JCM 16418</strain>
    </source>
</reference>
<dbReference type="SUPFAM" id="SSF46689">
    <property type="entry name" value="Homeodomain-like"/>
    <property type="match status" value="1"/>
</dbReference>
<evidence type="ECO:0000256" key="1">
    <source>
        <dbReference type="ARBA" id="ARBA00023125"/>
    </source>
</evidence>
<dbReference type="InterPro" id="IPR036271">
    <property type="entry name" value="Tet_transcr_reg_TetR-rel_C_sf"/>
</dbReference>
<dbReference type="EMBL" id="BAVZ01000004">
    <property type="protein sequence ID" value="GAF07724.1"/>
    <property type="molecule type" value="Genomic_DNA"/>
</dbReference>
<accession>W7YZD6</accession>
<dbReference type="Proteomes" id="UP000019364">
    <property type="component" value="Unassembled WGS sequence"/>
</dbReference>
<evidence type="ECO:0000259" key="3">
    <source>
        <dbReference type="PROSITE" id="PS50977"/>
    </source>
</evidence>
<name>W7YZD6_9BACL</name>
<dbReference type="AlphaFoldDB" id="W7YZD6"/>
<organism evidence="4 5">
    <name type="scientific">Paenibacillus pini JCM 16418</name>
    <dbReference type="NCBI Taxonomy" id="1236976"/>
    <lineage>
        <taxon>Bacteria</taxon>
        <taxon>Bacillati</taxon>
        <taxon>Bacillota</taxon>
        <taxon>Bacilli</taxon>
        <taxon>Bacillales</taxon>
        <taxon>Paenibacillaceae</taxon>
        <taxon>Paenibacillus</taxon>
    </lineage>
</organism>
<dbReference type="GO" id="GO:0003700">
    <property type="term" value="F:DNA-binding transcription factor activity"/>
    <property type="evidence" value="ECO:0007669"/>
    <property type="project" value="TreeGrafter"/>
</dbReference>
<dbReference type="PANTHER" id="PTHR30055">
    <property type="entry name" value="HTH-TYPE TRANSCRIPTIONAL REGULATOR RUTR"/>
    <property type="match status" value="1"/>
</dbReference>
<proteinExistence type="predicted"/>
<feature type="domain" description="HTH tetR-type" evidence="3">
    <location>
        <begin position="20"/>
        <end position="80"/>
    </location>
</feature>
<sequence length="211" mass="23538">MMEHKSEDKMIVSRKNKKVDPYTIRILEAARQLFTESGLEAVNMYQIAQKAGIGQGSLYRRYSDKGAICSDLLGNRSESFLTELEFNVLKSPSSASSLELLESCIEKVIDFIDEHADLLHLIKSEFVGKGQLTQFEHPIFQSLNAIVVKLLDQASNAEEIIPIDTQFTATALISALSPDVYLYQQKVYGSSKQQITAGIVTLFITGLRKKS</sequence>
<dbReference type="Gene3D" id="1.10.10.60">
    <property type="entry name" value="Homeodomain-like"/>
    <property type="match status" value="1"/>
</dbReference>
<keyword evidence="5" id="KW-1185">Reference proteome</keyword>
<dbReference type="InterPro" id="IPR050109">
    <property type="entry name" value="HTH-type_TetR-like_transc_reg"/>
</dbReference>
<dbReference type="SUPFAM" id="SSF48498">
    <property type="entry name" value="Tetracyclin repressor-like, C-terminal domain"/>
    <property type="match status" value="1"/>
</dbReference>
<protein>
    <submittedName>
        <fullName evidence="4">Transcriptional regulator</fullName>
    </submittedName>
</protein>
<dbReference type="PROSITE" id="PS50977">
    <property type="entry name" value="HTH_TETR_2"/>
    <property type="match status" value="1"/>
</dbReference>